<keyword evidence="2" id="KW-1185">Reference proteome</keyword>
<evidence type="ECO:0000313" key="2">
    <source>
        <dbReference type="Proteomes" id="UP001186974"/>
    </source>
</evidence>
<accession>A0ACC3D9D4</accession>
<dbReference type="EMBL" id="JAWDJW010006673">
    <property type="protein sequence ID" value="KAK3063926.1"/>
    <property type="molecule type" value="Genomic_DNA"/>
</dbReference>
<evidence type="ECO:0000313" key="1">
    <source>
        <dbReference type="EMBL" id="KAK3063926.1"/>
    </source>
</evidence>
<proteinExistence type="predicted"/>
<comment type="caution">
    <text evidence="1">The sequence shown here is derived from an EMBL/GenBank/DDBJ whole genome shotgun (WGS) entry which is preliminary data.</text>
</comment>
<name>A0ACC3D9D4_9PEZI</name>
<organism evidence="1 2">
    <name type="scientific">Coniosporium uncinatum</name>
    <dbReference type="NCBI Taxonomy" id="93489"/>
    <lineage>
        <taxon>Eukaryota</taxon>
        <taxon>Fungi</taxon>
        <taxon>Dikarya</taxon>
        <taxon>Ascomycota</taxon>
        <taxon>Pezizomycotina</taxon>
        <taxon>Dothideomycetes</taxon>
        <taxon>Dothideomycetes incertae sedis</taxon>
        <taxon>Coniosporium</taxon>
    </lineage>
</organism>
<sequence length="388" mass="42237">MDVKDTTKDAVVSPVTADVPRDEAVLEAVGAEKSLGFVAAFPHLQIEDPQLLGNLYATPAFQGDTGYEYEGEYTISAAWQSGLSMGNPVGQCVGALLAGYPMEWFGRRKTFAACVFGTCCCVFFQFFARSLEVLLTGELLGGLVLGAYVAIAPAYASEVCPMTLRGQLTSYINLCVVMGQLLANGVTAGTSKLSSHWAYGTPLALQWFWILVIILDLPFAPESPWWLVRNGRKVDVKATLAVIVETDRLEQAMEAGSSYLDCFHKANWRRTEISVGVCCTQVLSGIYLVNYATYFFQQAGLPTERAFDMGIGFLAVGFLGTVTSWFLLLHFGRRALFTSGLALLAVLQLVIGIPDCVPGRPTAVIWTQSSLMVVWNFFTTSQLDQSVS</sequence>
<gene>
    <name evidence="1" type="ORF">LTS18_011640</name>
</gene>
<reference evidence="1" key="1">
    <citation type="submission" date="2024-09" db="EMBL/GenBank/DDBJ databases">
        <title>Black Yeasts Isolated from many extreme environments.</title>
        <authorList>
            <person name="Coleine C."/>
            <person name="Stajich J.E."/>
            <person name="Selbmann L."/>
        </authorList>
    </citation>
    <scope>NUCLEOTIDE SEQUENCE</scope>
    <source>
        <strain evidence="1">CCFEE 5737</strain>
    </source>
</reference>
<protein>
    <submittedName>
        <fullName evidence="1">Uncharacterized protein</fullName>
    </submittedName>
</protein>
<dbReference type="Proteomes" id="UP001186974">
    <property type="component" value="Unassembled WGS sequence"/>
</dbReference>